<accession>A0A4Y2AVB4</accession>
<dbReference type="Proteomes" id="UP000499080">
    <property type="component" value="Unassembled WGS sequence"/>
</dbReference>
<name>A0A4Y2AVB4_ARAVE</name>
<evidence type="ECO:0000313" key="4">
    <source>
        <dbReference type="Proteomes" id="UP000499080"/>
    </source>
</evidence>
<keyword evidence="4" id="KW-1185">Reference proteome</keyword>
<evidence type="ECO:0000256" key="2">
    <source>
        <dbReference type="SAM" id="SignalP"/>
    </source>
</evidence>
<evidence type="ECO:0000256" key="1">
    <source>
        <dbReference type="SAM" id="MobiDB-lite"/>
    </source>
</evidence>
<feature type="region of interest" description="Disordered" evidence="1">
    <location>
        <begin position="175"/>
        <end position="204"/>
    </location>
</feature>
<feature type="compositionally biased region" description="Basic and acidic residues" evidence="1">
    <location>
        <begin position="178"/>
        <end position="204"/>
    </location>
</feature>
<gene>
    <name evidence="3" type="ORF">AVEN_100864_1</name>
</gene>
<organism evidence="3 4">
    <name type="scientific">Araneus ventricosus</name>
    <name type="common">Orbweaver spider</name>
    <name type="synonym">Epeira ventricosa</name>
    <dbReference type="NCBI Taxonomy" id="182803"/>
    <lineage>
        <taxon>Eukaryota</taxon>
        <taxon>Metazoa</taxon>
        <taxon>Ecdysozoa</taxon>
        <taxon>Arthropoda</taxon>
        <taxon>Chelicerata</taxon>
        <taxon>Arachnida</taxon>
        <taxon>Araneae</taxon>
        <taxon>Araneomorphae</taxon>
        <taxon>Entelegynae</taxon>
        <taxon>Araneoidea</taxon>
        <taxon>Araneidae</taxon>
        <taxon>Araneus</taxon>
    </lineage>
</organism>
<reference evidence="3 4" key="1">
    <citation type="journal article" date="2019" name="Sci. Rep.">
        <title>Orb-weaving spider Araneus ventricosus genome elucidates the spidroin gene catalogue.</title>
        <authorList>
            <person name="Kono N."/>
            <person name="Nakamura H."/>
            <person name="Ohtoshi R."/>
            <person name="Moran D.A.P."/>
            <person name="Shinohara A."/>
            <person name="Yoshida Y."/>
            <person name="Fujiwara M."/>
            <person name="Mori M."/>
            <person name="Tomita M."/>
            <person name="Arakawa K."/>
        </authorList>
    </citation>
    <scope>NUCLEOTIDE SEQUENCE [LARGE SCALE GENOMIC DNA]</scope>
</reference>
<keyword evidence="2" id="KW-0732">Signal</keyword>
<protein>
    <submittedName>
        <fullName evidence="3">Uncharacterized protein</fullName>
    </submittedName>
</protein>
<evidence type="ECO:0000313" key="3">
    <source>
        <dbReference type="EMBL" id="GBL83991.1"/>
    </source>
</evidence>
<dbReference type="EMBL" id="BGPR01000035">
    <property type="protein sequence ID" value="GBL83991.1"/>
    <property type="molecule type" value="Genomic_DNA"/>
</dbReference>
<feature type="signal peptide" evidence="2">
    <location>
        <begin position="1"/>
        <end position="21"/>
    </location>
</feature>
<dbReference type="OrthoDB" id="6445895at2759"/>
<proteinExistence type="predicted"/>
<comment type="caution">
    <text evidence="3">The sequence shown here is derived from an EMBL/GenBank/DDBJ whole genome shotgun (WGS) entry which is preliminary data.</text>
</comment>
<sequence length="204" mass="22431">MKTLILTIVLLSVFFSPRVQCVQRQQNDQAPEPIGENSAGEKAGPNAGRRSVVDKIQAKAKDILDAMPAKAMEMLGELGPLPDQTREMMGKALDQSKVVMDKTVDIMHPYIQKMDDMQPGVADMVQNIKKRAAETVDNVKKMIRKDKDELCHGKSLPSNASLMVGKRVLQGEAWSDLSDSRGTHDLGDKLGDHFGDKFGDLGDK</sequence>
<feature type="chain" id="PRO_5021491590" evidence="2">
    <location>
        <begin position="22"/>
        <end position="204"/>
    </location>
</feature>
<dbReference type="AlphaFoldDB" id="A0A4Y2AVB4"/>
<feature type="region of interest" description="Disordered" evidence="1">
    <location>
        <begin position="26"/>
        <end position="51"/>
    </location>
</feature>